<dbReference type="PANTHER" id="PTHR37038:SF14">
    <property type="entry name" value="TRANSCRIPTIONAL ACTIVATOR"/>
    <property type="match status" value="1"/>
</dbReference>
<evidence type="ECO:0000313" key="3">
    <source>
        <dbReference type="Proteomes" id="UP001596191"/>
    </source>
</evidence>
<dbReference type="InterPro" id="IPR001387">
    <property type="entry name" value="Cro/C1-type_HTH"/>
</dbReference>
<gene>
    <name evidence="2" type="ORF">ACFQET_07095</name>
</gene>
<proteinExistence type="predicted"/>
<dbReference type="SMART" id="SM00530">
    <property type="entry name" value="HTH_XRE"/>
    <property type="match status" value="1"/>
</dbReference>
<dbReference type="Pfam" id="PF01381">
    <property type="entry name" value="HTH_3"/>
    <property type="match status" value="1"/>
</dbReference>
<dbReference type="Proteomes" id="UP001596191">
    <property type="component" value="Unassembled WGS sequence"/>
</dbReference>
<dbReference type="InterPro" id="IPR010982">
    <property type="entry name" value="Lambda_DNA-bd_dom_sf"/>
</dbReference>
<protein>
    <submittedName>
        <fullName evidence="2">Helix-turn-helix transcriptional regulator</fullName>
    </submittedName>
</protein>
<evidence type="ECO:0000313" key="2">
    <source>
        <dbReference type="EMBL" id="MFC6275278.1"/>
    </source>
</evidence>
<accession>A0ABW1TN60</accession>
<keyword evidence="3" id="KW-1185">Reference proteome</keyword>
<dbReference type="PANTHER" id="PTHR37038">
    <property type="entry name" value="TRANSCRIPTIONAL REGULATOR-RELATED"/>
    <property type="match status" value="1"/>
</dbReference>
<dbReference type="CDD" id="cd00093">
    <property type="entry name" value="HTH_XRE"/>
    <property type="match status" value="1"/>
</dbReference>
<evidence type="ECO:0000259" key="1">
    <source>
        <dbReference type="PROSITE" id="PS50943"/>
    </source>
</evidence>
<dbReference type="EMBL" id="JBHSSJ010000008">
    <property type="protein sequence ID" value="MFC6275278.1"/>
    <property type="molecule type" value="Genomic_DNA"/>
</dbReference>
<feature type="domain" description="HTH cro/C1-type" evidence="1">
    <location>
        <begin position="9"/>
        <end position="62"/>
    </location>
</feature>
<dbReference type="SUPFAM" id="SSF47413">
    <property type="entry name" value="lambda repressor-like DNA-binding domains"/>
    <property type="match status" value="1"/>
</dbReference>
<dbReference type="InterPro" id="IPR053163">
    <property type="entry name" value="HTH-type_regulator_Rgg"/>
</dbReference>
<comment type="caution">
    <text evidence="2">The sequence shown here is derived from an EMBL/GenBank/DDBJ whole genome shotgun (WGS) entry which is preliminary data.</text>
</comment>
<dbReference type="Gene3D" id="1.25.40.10">
    <property type="entry name" value="Tetratricopeptide repeat domain"/>
    <property type="match status" value="1"/>
</dbReference>
<dbReference type="RefSeq" id="WP_125641725.1">
    <property type="nucleotide sequence ID" value="NZ_JBHSSJ010000008.1"/>
</dbReference>
<reference evidence="3" key="1">
    <citation type="journal article" date="2019" name="Int. J. Syst. Evol. Microbiol.">
        <title>The Global Catalogue of Microorganisms (GCM) 10K type strain sequencing project: providing services to taxonomists for standard genome sequencing and annotation.</title>
        <authorList>
            <consortium name="The Broad Institute Genomics Platform"/>
            <consortium name="The Broad Institute Genome Sequencing Center for Infectious Disease"/>
            <person name="Wu L."/>
            <person name="Ma J."/>
        </authorList>
    </citation>
    <scope>NUCLEOTIDE SEQUENCE [LARGE SCALE GENOMIC DNA]</scope>
    <source>
        <strain evidence="3">CCM 8907</strain>
    </source>
</reference>
<dbReference type="PROSITE" id="PS50943">
    <property type="entry name" value="HTH_CROC1"/>
    <property type="match status" value="1"/>
</dbReference>
<sequence>MTHSLGRALRQARHDAHLTQAATAEGICAQSMLSAIENGQYIPNSEILIQLCRRLQISLTAISLADNFAISDQVAINQELDRLCNQHAYRTLNDYLLSAPVLAAITTDHQTQAYYYYLGITEYQLNHDLDAAQRDFQLALSSAGGPVTTLTRLIHAANGLADATAGRPEAAKSAFKVAMHDLDQAPYEPDQNSLFYLAALADYQLDQLVAATARLQDGLRFITVHDSHYMLANCYHLLAVISAESDQQNQSAEATQFATMLTALFHEKVFDDFTKYQ</sequence>
<dbReference type="InterPro" id="IPR011990">
    <property type="entry name" value="TPR-like_helical_dom_sf"/>
</dbReference>
<name>A0ABW1TN60_9LACO</name>
<organism evidence="2 3">
    <name type="scientific">Levilactobacillus tangyuanensis</name>
    <dbReference type="NCBI Taxonomy" id="2486021"/>
    <lineage>
        <taxon>Bacteria</taxon>
        <taxon>Bacillati</taxon>
        <taxon>Bacillota</taxon>
        <taxon>Bacilli</taxon>
        <taxon>Lactobacillales</taxon>
        <taxon>Lactobacillaceae</taxon>
        <taxon>Levilactobacillus</taxon>
    </lineage>
</organism>